<evidence type="ECO:0000313" key="1">
    <source>
        <dbReference type="EMBL" id="MFC4132379.1"/>
    </source>
</evidence>
<sequence>MTDQIPADLGWVPEACTLPTAEQPLRLAEFDALFTGSVRAGDRLAPRRLRVTLAGDAGLAQVVRDLVDRETRCCSFFTFTVDTPEPGVVRLDVESPGRLADGTLWFCWS</sequence>
<evidence type="ECO:0000313" key="2">
    <source>
        <dbReference type="Proteomes" id="UP001595816"/>
    </source>
</evidence>
<dbReference type="RefSeq" id="WP_253753347.1">
    <property type="nucleotide sequence ID" value="NZ_JAMZDZ010000001.1"/>
</dbReference>
<protein>
    <submittedName>
        <fullName evidence="1">Uncharacterized protein</fullName>
    </submittedName>
</protein>
<proteinExistence type="predicted"/>
<comment type="caution">
    <text evidence="1">The sequence shown here is derived from an EMBL/GenBank/DDBJ whole genome shotgun (WGS) entry which is preliminary data.</text>
</comment>
<gene>
    <name evidence="1" type="ORF">ACFOZ4_17365</name>
</gene>
<keyword evidence="2" id="KW-1185">Reference proteome</keyword>
<organism evidence="1 2">
    <name type="scientific">Hamadaea flava</name>
    <dbReference type="NCBI Taxonomy" id="1742688"/>
    <lineage>
        <taxon>Bacteria</taxon>
        <taxon>Bacillati</taxon>
        <taxon>Actinomycetota</taxon>
        <taxon>Actinomycetes</taxon>
        <taxon>Micromonosporales</taxon>
        <taxon>Micromonosporaceae</taxon>
        <taxon>Hamadaea</taxon>
    </lineage>
</organism>
<dbReference type="Proteomes" id="UP001595816">
    <property type="component" value="Unassembled WGS sequence"/>
</dbReference>
<accession>A0ABV8LNQ3</accession>
<dbReference type="EMBL" id="JBHSAY010000009">
    <property type="protein sequence ID" value="MFC4132379.1"/>
    <property type="molecule type" value="Genomic_DNA"/>
</dbReference>
<reference evidence="2" key="1">
    <citation type="journal article" date="2019" name="Int. J. Syst. Evol. Microbiol.">
        <title>The Global Catalogue of Microorganisms (GCM) 10K type strain sequencing project: providing services to taxonomists for standard genome sequencing and annotation.</title>
        <authorList>
            <consortium name="The Broad Institute Genomics Platform"/>
            <consortium name="The Broad Institute Genome Sequencing Center for Infectious Disease"/>
            <person name="Wu L."/>
            <person name="Ma J."/>
        </authorList>
    </citation>
    <scope>NUCLEOTIDE SEQUENCE [LARGE SCALE GENOMIC DNA]</scope>
    <source>
        <strain evidence="2">CGMCC 4.7289</strain>
    </source>
</reference>
<name>A0ABV8LNQ3_9ACTN</name>